<dbReference type="Proteomes" id="UP000239089">
    <property type="component" value="Unassembled WGS sequence"/>
</dbReference>
<name>A0A2S6N2W7_9HYPH</name>
<keyword evidence="2" id="KW-1185">Reference proteome</keyword>
<organism evidence="1 2">
    <name type="scientific">Rhodoblastus sphagnicola</name>
    <dbReference type="NCBI Taxonomy" id="333368"/>
    <lineage>
        <taxon>Bacteria</taxon>
        <taxon>Pseudomonadati</taxon>
        <taxon>Pseudomonadota</taxon>
        <taxon>Alphaproteobacteria</taxon>
        <taxon>Hyphomicrobiales</taxon>
        <taxon>Rhodoblastaceae</taxon>
        <taxon>Rhodoblastus</taxon>
    </lineage>
</organism>
<evidence type="ECO:0000313" key="2">
    <source>
        <dbReference type="Proteomes" id="UP000239089"/>
    </source>
</evidence>
<gene>
    <name evidence="1" type="ORF">CCR94_16290</name>
</gene>
<reference evidence="1 2" key="1">
    <citation type="journal article" date="2018" name="Arch. Microbiol.">
        <title>New insights into the metabolic potential of the phototrophic purple bacterium Rhodopila globiformis DSM 161(T) from its draft genome sequence and evidence for a vanadium-dependent nitrogenase.</title>
        <authorList>
            <person name="Imhoff J.F."/>
            <person name="Rahn T."/>
            <person name="Kunzel S."/>
            <person name="Neulinger S.C."/>
        </authorList>
    </citation>
    <scope>NUCLEOTIDE SEQUENCE [LARGE SCALE GENOMIC DNA]</scope>
    <source>
        <strain evidence="1 2">DSM 16996</strain>
    </source>
</reference>
<accession>A0A2S6N2W7</accession>
<sequence>MPFFDRTPKTLPTQTYVVVADVENLHIAGRKVLKGNEITISAPVAAHWLSEGVIALKAAASAAAAPAKTAASATDKAAS</sequence>
<dbReference type="EMBL" id="NHSJ01000100">
    <property type="protein sequence ID" value="PPQ28949.1"/>
    <property type="molecule type" value="Genomic_DNA"/>
</dbReference>
<proteinExistence type="predicted"/>
<evidence type="ECO:0000313" key="1">
    <source>
        <dbReference type="EMBL" id="PPQ28949.1"/>
    </source>
</evidence>
<dbReference type="AlphaFoldDB" id="A0A2S6N2W7"/>
<protein>
    <submittedName>
        <fullName evidence="1">Uncharacterized protein</fullName>
    </submittedName>
</protein>
<comment type="caution">
    <text evidence="1">The sequence shown here is derived from an EMBL/GenBank/DDBJ whole genome shotgun (WGS) entry which is preliminary data.</text>
</comment>
<dbReference type="RefSeq" id="WP_104508906.1">
    <property type="nucleotide sequence ID" value="NZ_JACIGC010000011.1"/>
</dbReference>